<dbReference type="EMBL" id="JAAOLX010000002">
    <property type="protein sequence ID" value="NHQ85701.1"/>
    <property type="molecule type" value="Genomic_DNA"/>
</dbReference>
<evidence type="ECO:0000256" key="1">
    <source>
        <dbReference type="SAM" id="Phobius"/>
    </source>
</evidence>
<proteinExistence type="predicted"/>
<keyword evidence="1" id="KW-0472">Membrane</keyword>
<evidence type="ECO:0000313" key="3">
    <source>
        <dbReference type="Proteomes" id="UP000712570"/>
    </source>
</evidence>
<keyword evidence="3" id="KW-1185">Reference proteome</keyword>
<gene>
    <name evidence="2" type="ORF">HA050_06150</name>
</gene>
<comment type="caution">
    <text evidence="2">The sequence shown here is derived from an EMBL/GenBank/DDBJ whole genome shotgun (WGS) entry which is preliminary data.</text>
</comment>
<evidence type="ECO:0000313" key="2">
    <source>
        <dbReference type="EMBL" id="NHQ85701.1"/>
    </source>
</evidence>
<protein>
    <submittedName>
        <fullName evidence="2">Uncharacterized protein</fullName>
    </submittedName>
</protein>
<dbReference type="Proteomes" id="UP000712570">
    <property type="component" value="Unassembled WGS sequence"/>
</dbReference>
<keyword evidence="1" id="KW-0812">Transmembrane</keyword>
<name>A0ABX0KPJ3_9NEIS</name>
<dbReference type="RefSeq" id="WP_166823431.1">
    <property type="nucleotide sequence ID" value="NZ_JAAOLX010000002.1"/>
</dbReference>
<organism evidence="2 3">
    <name type="scientific">Iodobacter violaceini</name>
    <dbReference type="NCBI Taxonomy" id="3044271"/>
    <lineage>
        <taxon>Bacteria</taxon>
        <taxon>Pseudomonadati</taxon>
        <taxon>Pseudomonadota</taxon>
        <taxon>Betaproteobacteria</taxon>
        <taxon>Neisseriales</taxon>
        <taxon>Chitinibacteraceae</taxon>
        <taxon>Iodobacter</taxon>
    </lineage>
</organism>
<sequence length="128" mass="14804">METSTLLGVIVGGLLTGIAPCLTIYYQHRRFVYDAKIARLNSKKEKYEISYTKIINQLSDAINNNEYPAEIISDISIIFPREVSDIFFDFMQDKEKDSLKRKIAYLNISQAMKEAIKDIEDRMDNTKI</sequence>
<accession>A0ABX0KPJ3</accession>
<reference evidence="2 3" key="1">
    <citation type="submission" date="2020-03" db="EMBL/GenBank/DDBJ databases">
        <title>Draft genome sequence of environmentally isolated violet-colored cultures.</title>
        <authorList>
            <person name="Wilson H.S."/>
        </authorList>
    </citation>
    <scope>NUCLEOTIDE SEQUENCE [LARGE SCALE GENOMIC DNA]</scope>
    <source>
        <strain evidence="2 3">HSC-16F04</strain>
    </source>
</reference>
<keyword evidence="1" id="KW-1133">Transmembrane helix</keyword>
<feature type="transmembrane region" description="Helical" evidence="1">
    <location>
        <begin position="6"/>
        <end position="26"/>
    </location>
</feature>